<dbReference type="PANTHER" id="PTHR31618:SF7">
    <property type="entry name" value="MECHANOSENSITIVE ION CHANNEL PROTEIN"/>
    <property type="match status" value="1"/>
</dbReference>
<evidence type="ECO:0000256" key="1">
    <source>
        <dbReference type="ARBA" id="ARBA00004141"/>
    </source>
</evidence>
<feature type="transmembrane region" description="Helical" evidence="4">
    <location>
        <begin position="493"/>
        <end position="509"/>
    </location>
</feature>
<name>A0AAV5MRN2_9ROSI</name>
<reference evidence="5 6" key="1">
    <citation type="journal article" date="2021" name="Commun. Biol.">
        <title>The genome of Shorea leprosula (Dipterocarpaceae) highlights the ecological relevance of drought in aseasonal tropical rainforests.</title>
        <authorList>
            <person name="Ng K.K.S."/>
            <person name="Kobayashi M.J."/>
            <person name="Fawcett J.A."/>
            <person name="Hatakeyama M."/>
            <person name="Paape T."/>
            <person name="Ng C.H."/>
            <person name="Ang C.C."/>
            <person name="Tnah L.H."/>
            <person name="Lee C.T."/>
            <person name="Nishiyama T."/>
            <person name="Sese J."/>
            <person name="O'Brien M.J."/>
            <person name="Copetti D."/>
            <person name="Mohd Noor M.I."/>
            <person name="Ong R.C."/>
            <person name="Putra M."/>
            <person name="Sireger I.Z."/>
            <person name="Indrioko S."/>
            <person name="Kosugi Y."/>
            <person name="Izuno A."/>
            <person name="Isagi Y."/>
            <person name="Lee S.L."/>
            <person name="Shimizu K.K."/>
        </authorList>
    </citation>
    <scope>NUCLEOTIDE SEQUENCE [LARGE SCALE GENOMIC DNA]</scope>
    <source>
        <strain evidence="5">214</strain>
    </source>
</reference>
<gene>
    <name evidence="5" type="ORF">SLEP1_g58144</name>
</gene>
<feature type="transmembrane region" description="Helical" evidence="4">
    <location>
        <begin position="515"/>
        <end position="533"/>
    </location>
</feature>
<evidence type="ECO:0000256" key="2">
    <source>
        <dbReference type="ARBA" id="ARBA00008017"/>
    </source>
</evidence>
<dbReference type="InterPro" id="IPR016688">
    <property type="entry name" value="MscS-like_plants/fungi"/>
</dbReference>
<feature type="region of interest" description="Disordered" evidence="3">
    <location>
        <begin position="375"/>
        <end position="402"/>
    </location>
</feature>
<feature type="transmembrane region" description="Helical" evidence="4">
    <location>
        <begin position="201"/>
        <end position="219"/>
    </location>
</feature>
<dbReference type="PANTHER" id="PTHR31618">
    <property type="entry name" value="MECHANOSENSITIVE ION CHANNEL PROTEIN 5"/>
    <property type="match status" value="1"/>
</dbReference>
<evidence type="ECO:0000313" key="5">
    <source>
        <dbReference type="EMBL" id="GKV51498.1"/>
    </source>
</evidence>
<dbReference type="GO" id="GO:0005886">
    <property type="term" value="C:plasma membrane"/>
    <property type="evidence" value="ECO:0007669"/>
    <property type="project" value="TreeGrafter"/>
</dbReference>
<organism evidence="5 6">
    <name type="scientific">Rubroshorea leprosula</name>
    <dbReference type="NCBI Taxonomy" id="152421"/>
    <lineage>
        <taxon>Eukaryota</taxon>
        <taxon>Viridiplantae</taxon>
        <taxon>Streptophyta</taxon>
        <taxon>Embryophyta</taxon>
        <taxon>Tracheophyta</taxon>
        <taxon>Spermatophyta</taxon>
        <taxon>Magnoliopsida</taxon>
        <taxon>eudicotyledons</taxon>
        <taxon>Gunneridae</taxon>
        <taxon>Pentapetalae</taxon>
        <taxon>rosids</taxon>
        <taxon>malvids</taxon>
        <taxon>Malvales</taxon>
        <taxon>Dipterocarpaceae</taxon>
        <taxon>Rubroshorea</taxon>
    </lineage>
</organism>
<feature type="transmembrane region" description="Helical" evidence="4">
    <location>
        <begin position="147"/>
        <end position="166"/>
    </location>
</feature>
<comment type="subcellular location">
    <subcellularLocation>
        <location evidence="1">Membrane</location>
        <topology evidence="1">Multi-pass membrane protein</topology>
    </subcellularLocation>
</comment>
<dbReference type="Proteomes" id="UP001054252">
    <property type="component" value="Unassembled WGS sequence"/>
</dbReference>
<sequence>MAEKNGGEQLDDLETGNTEVGSSSKNAEITKESPSTSTVPPPTSVNKDTIPHENSKAKGEIKDGTGNCATTTKSKICSGFLFVILTVPFLLVYVLISSACLIVRAIVAPKKWTIWVVLEWIALASFNGFLIASLTKQNLKNHLIWELELWKWCILLMVVVCGKLISQWIVNAVFLPISLFFADNLKVYCFAYGLKQKNRVFVWWGLVLIAWLALVVRFGNGGGTRSEETKMILDYVTRVLASLLIGGGLWLGKDLLLWSIAVSFQNKNFFERILRAKFYKYVIETLVDGRSVRMNYIKRYGFINWAEGTQGRTKSAFSIKLFLDVMGDDYKLKPKFKPKPNLDSGKKDQEKKNYADTYAALIWDNLLAHKSSNLTNESDREGKSGTAGPSQSSDRSGSEEGKTFPREVFSELIPDDESLKQMFYLLLKGHKNSDPNKNKVVAMLFQFASKEMPRPHVGRGELRSWMESVYKECNSLKSSLKSTRRGMEELNKLAKGIVIILIVIVWLLMMKVVSTQAVVLILSQFFVLTFVFGDTCKRIFEGIMFVFVIHPFEIGDRCLIEGREEEVFVKKINIQTTVFSRVEPTPNDNKDDGDDHDKNEQIVYPNSVLAAKHICKFRSHDSNPPPALPSTPPKFDMTDSVEFVVDASTSRKQIEALDSRLRGEIAEEVPSAKISVHANGFEDGDKIKMGVYITYIKLWEDNKQKSEWKSKIVLGLKQILEDMGISKYHKKINAESAAAAISPAVV</sequence>
<dbReference type="GO" id="GO:0050982">
    <property type="term" value="P:detection of mechanical stimulus"/>
    <property type="evidence" value="ECO:0007669"/>
    <property type="project" value="TreeGrafter"/>
</dbReference>
<evidence type="ECO:0000313" key="6">
    <source>
        <dbReference type="Proteomes" id="UP001054252"/>
    </source>
</evidence>
<comment type="caution">
    <text evidence="5">The sequence shown here is derived from an EMBL/GenBank/DDBJ whole genome shotgun (WGS) entry which is preliminary data.</text>
</comment>
<feature type="transmembrane region" description="Helical" evidence="4">
    <location>
        <begin position="239"/>
        <end position="264"/>
    </location>
</feature>
<comment type="similarity">
    <text evidence="2">Belongs to the MscS (TC 1.A.23) family.</text>
</comment>
<dbReference type="EMBL" id="BPVZ01000504">
    <property type="protein sequence ID" value="GKV51498.1"/>
    <property type="molecule type" value="Genomic_DNA"/>
</dbReference>
<feature type="compositionally biased region" description="Polar residues" evidence="3">
    <location>
        <begin position="15"/>
        <end position="27"/>
    </location>
</feature>
<evidence type="ECO:0008006" key="7">
    <source>
        <dbReference type="Google" id="ProtNLM"/>
    </source>
</evidence>
<dbReference type="GO" id="GO:0006820">
    <property type="term" value="P:monoatomic anion transport"/>
    <property type="evidence" value="ECO:0007669"/>
    <property type="project" value="TreeGrafter"/>
</dbReference>
<keyword evidence="4" id="KW-1133">Transmembrane helix</keyword>
<feature type="transmembrane region" description="Helical" evidence="4">
    <location>
        <begin position="112"/>
        <end position="135"/>
    </location>
</feature>
<dbReference type="AlphaFoldDB" id="A0AAV5MRN2"/>
<protein>
    <recommendedName>
        <fullName evidence="7">Mechanosensitive ion channel protein</fullName>
    </recommendedName>
</protein>
<feature type="region of interest" description="Disordered" evidence="3">
    <location>
        <begin position="1"/>
        <end position="64"/>
    </location>
</feature>
<feature type="compositionally biased region" description="Basic and acidic residues" evidence="3">
    <location>
        <begin position="49"/>
        <end position="63"/>
    </location>
</feature>
<accession>A0AAV5MRN2</accession>
<keyword evidence="6" id="KW-1185">Reference proteome</keyword>
<evidence type="ECO:0000256" key="3">
    <source>
        <dbReference type="SAM" id="MobiDB-lite"/>
    </source>
</evidence>
<feature type="transmembrane region" description="Helical" evidence="4">
    <location>
        <begin position="80"/>
        <end position="106"/>
    </location>
</feature>
<dbReference type="GO" id="GO:0008381">
    <property type="term" value="F:mechanosensitive monoatomic ion channel activity"/>
    <property type="evidence" value="ECO:0007669"/>
    <property type="project" value="TreeGrafter"/>
</dbReference>
<proteinExistence type="inferred from homology"/>
<evidence type="ECO:0000256" key="4">
    <source>
        <dbReference type="SAM" id="Phobius"/>
    </source>
</evidence>
<keyword evidence="4" id="KW-0472">Membrane</keyword>
<keyword evidence="4" id="KW-0812">Transmembrane</keyword>